<accession>A0ABD2XVP9</accession>
<feature type="compositionally biased region" description="Basic and acidic residues" evidence="1">
    <location>
        <begin position="217"/>
        <end position="226"/>
    </location>
</feature>
<evidence type="ECO:0000256" key="1">
    <source>
        <dbReference type="SAM" id="MobiDB-lite"/>
    </source>
</evidence>
<proteinExistence type="predicted"/>
<comment type="caution">
    <text evidence="2">The sequence shown here is derived from an EMBL/GenBank/DDBJ whole genome shotgun (WGS) entry which is preliminary data.</text>
</comment>
<evidence type="ECO:0008006" key="4">
    <source>
        <dbReference type="Google" id="ProtNLM"/>
    </source>
</evidence>
<feature type="region of interest" description="Disordered" evidence="1">
    <location>
        <begin position="199"/>
        <end position="226"/>
    </location>
</feature>
<dbReference type="EMBL" id="JBJUIK010000017">
    <property type="protein sequence ID" value="KAL3498324.1"/>
    <property type="molecule type" value="Genomic_DNA"/>
</dbReference>
<feature type="compositionally biased region" description="Gly residues" evidence="1">
    <location>
        <begin position="200"/>
        <end position="209"/>
    </location>
</feature>
<dbReference type="Proteomes" id="UP001630127">
    <property type="component" value="Unassembled WGS sequence"/>
</dbReference>
<evidence type="ECO:0000313" key="3">
    <source>
        <dbReference type="Proteomes" id="UP001630127"/>
    </source>
</evidence>
<protein>
    <recommendedName>
        <fullName evidence="4">DUF4283 domain-containing protein</fullName>
    </recommendedName>
</protein>
<gene>
    <name evidence="2" type="ORF">ACH5RR_041056</name>
</gene>
<keyword evidence="3" id="KW-1185">Reference proteome</keyword>
<sequence length="226" mass="24808">MAEELADLLGKFDLSNRELNGVDPGDIDIKVGTDSQRKSVLWKIIGDKEENLEANDKAFLYTPIWVQAWNLALHGYSKEEGFKLGNGFNKVFDVKIPQGESNEGWHMKLLVVLDLSLPILKGTVIKVKRQPKWIYSKGKLEVKERNRSHLEGNLKEVHDTLSIQKSSITQLALSDEGVGSIGKVPQGMSDARKFDQVLLEGGGTRGPSGGKISVEGVKGKEEGKGG</sequence>
<organism evidence="2 3">
    <name type="scientific">Cinchona calisaya</name>
    <dbReference type="NCBI Taxonomy" id="153742"/>
    <lineage>
        <taxon>Eukaryota</taxon>
        <taxon>Viridiplantae</taxon>
        <taxon>Streptophyta</taxon>
        <taxon>Embryophyta</taxon>
        <taxon>Tracheophyta</taxon>
        <taxon>Spermatophyta</taxon>
        <taxon>Magnoliopsida</taxon>
        <taxon>eudicotyledons</taxon>
        <taxon>Gunneridae</taxon>
        <taxon>Pentapetalae</taxon>
        <taxon>asterids</taxon>
        <taxon>lamiids</taxon>
        <taxon>Gentianales</taxon>
        <taxon>Rubiaceae</taxon>
        <taxon>Cinchonoideae</taxon>
        <taxon>Cinchoneae</taxon>
        <taxon>Cinchona</taxon>
    </lineage>
</organism>
<reference evidence="2 3" key="1">
    <citation type="submission" date="2024-11" db="EMBL/GenBank/DDBJ databases">
        <title>A near-complete genome assembly of Cinchona calisaya.</title>
        <authorList>
            <person name="Lian D.C."/>
            <person name="Zhao X.W."/>
            <person name="Wei L."/>
        </authorList>
    </citation>
    <scope>NUCLEOTIDE SEQUENCE [LARGE SCALE GENOMIC DNA]</scope>
    <source>
        <tissue evidence="2">Nenye</tissue>
    </source>
</reference>
<dbReference type="AlphaFoldDB" id="A0ABD2XVP9"/>
<name>A0ABD2XVP9_9GENT</name>
<evidence type="ECO:0000313" key="2">
    <source>
        <dbReference type="EMBL" id="KAL3498324.1"/>
    </source>
</evidence>